<dbReference type="AlphaFoldDB" id="A0A1M6Q4H5"/>
<evidence type="ECO:0000256" key="5">
    <source>
        <dbReference type="ARBA" id="ARBA00022989"/>
    </source>
</evidence>
<keyword evidence="5 12" id="KW-1133">Transmembrane helix</keyword>
<keyword evidence="2" id="KW-1003">Cell membrane</keyword>
<evidence type="ECO:0000259" key="13">
    <source>
        <dbReference type="PROSITE" id="PS50111"/>
    </source>
</evidence>
<dbReference type="Pfam" id="PF00015">
    <property type="entry name" value="MCPsignal"/>
    <property type="match status" value="1"/>
</dbReference>
<dbReference type="GO" id="GO:0005886">
    <property type="term" value="C:plasma membrane"/>
    <property type="evidence" value="ECO:0007669"/>
    <property type="project" value="UniProtKB-SubCell"/>
</dbReference>
<dbReference type="CDD" id="cd11386">
    <property type="entry name" value="MCP_signal"/>
    <property type="match status" value="1"/>
</dbReference>
<dbReference type="PANTHER" id="PTHR32089">
    <property type="entry name" value="METHYL-ACCEPTING CHEMOTAXIS PROTEIN MCPB"/>
    <property type="match status" value="1"/>
</dbReference>
<evidence type="ECO:0000256" key="11">
    <source>
        <dbReference type="SAM" id="MobiDB-lite"/>
    </source>
</evidence>
<dbReference type="STRING" id="1121266.SAMN02745883_01388"/>
<accession>A0A1M6Q4H5</accession>
<dbReference type="Pfam" id="PF02743">
    <property type="entry name" value="dCache_1"/>
    <property type="match status" value="1"/>
</dbReference>
<dbReference type="Gene3D" id="1.10.8.500">
    <property type="entry name" value="HAMP domain in histidine kinase"/>
    <property type="match status" value="1"/>
</dbReference>
<evidence type="ECO:0000313" key="15">
    <source>
        <dbReference type="EMBL" id="SHK15132.1"/>
    </source>
</evidence>
<dbReference type="InterPro" id="IPR003660">
    <property type="entry name" value="HAMP_dom"/>
</dbReference>
<evidence type="ECO:0000313" key="16">
    <source>
        <dbReference type="Proteomes" id="UP000184082"/>
    </source>
</evidence>
<keyword evidence="6 12" id="KW-0472">Membrane</keyword>
<feature type="transmembrane region" description="Helical" evidence="12">
    <location>
        <begin position="32"/>
        <end position="57"/>
    </location>
</feature>
<reference evidence="15 16" key="1">
    <citation type="submission" date="2016-11" db="EMBL/GenBank/DDBJ databases">
        <authorList>
            <person name="Jaros S."/>
            <person name="Januszkiewicz K."/>
            <person name="Wedrychowicz H."/>
        </authorList>
    </citation>
    <scope>NUCLEOTIDE SEQUENCE [LARGE SCALE GENOMIC DNA]</scope>
    <source>
        <strain evidence="15 16">DSM 14501</strain>
    </source>
</reference>
<evidence type="ECO:0000256" key="6">
    <source>
        <dbReference type="ARBA" id="ARBA00023136"/>
    </source>
</evidence>
<dbReference type="SMART" id="SM00283">
    <property type="entry name" value="MA"/>
    <property type="match status" value="1"/>
</dbReference>
<evidence type="ECO:0000256" key="10">
    <source>
        <dbReference type="SAM" id="Coils"/>
    </source>
</evidence>
<dbReference type="CDD" id="cd06225">
    <property type="entry name" value="HAMP"/>
    <property type="match status" value="1"/>
</dbReference>
<keyword evidence="10" id="KW-0175">Coiled coil</keyword>
<dbReference type="CDD" id="cd12912">
    <property type="entry name" value="PDC2_MCP_like"/>
    <property type="match status" value="1"/>
</dbReference>
<keyword evidence="7 9" id="KW-0807">Transducer</keyword>
<dbReference type="Pfam" id="PF00672">
    <property type="entry name" value="HAMP"/>
    <property type="match status" value="1"/>
</dbReference>
<proteinExistence type="inferred from homology"/>
<keyword evidence="4 12" id="KW-0812">Transmembrane</keyword>
<feature type="region of interest" description="Disordered" evidence="11">
    <location>
        <begin position="1"/>
        <end position="22"/>
    </location>
</feature>
<dbReference type="SMART" id="SM00304">
    <property type="entry name" value="HAMP"/>
    <property type="match status" value="1"/>
</dbReference>
<dbReference type="CDD" id="cd12914">
    <property type="entry name" value="PDC1_DGC_like"/>
    <property type="match status" value="1"/>
</dbReference>
<dbReference type="InterPro" id="IPR004089">
    <property type="entry name" value="MCPsignal_dom"/>
</dbReference>
<comment type="subcellular location">
    <subcellularLocation>
        <location evidence="1">Cell membrane</location>
        <topology evidence="1">Multi-pass membrane protein</topology>
    </subcellularLocation>
</comment>
<evidence type="ECO:0000256" key="9">
    <source>
        <dbReference type="PROSITE-ProRule" id="PRU00284"/>
    </source>
</evidence>
<dbReference type="RefSeq" id="WP_072966930.1">
    <property type="nucleotide sequence ID" value="NZ_FRAJ01000010.1"/>
</dbReference>
<evidence type="ECO:0000256" key="2">
    <source>
        <dbReference type="ARBA" id="ARBA00022475"/>
    </source>
</evidence>
<keyword evidence="16" id="KW-1185">Reference proteome</keyword>
<dbReference type="GO" id="GO:0006935">
    <property type="term" value="P:chemotaxis"/>
    <property type="evidence" value="ECO:0007669"/>
    <property type="project" value="UniProtKB-KW"/>
</dbReference>
<dbReference type="InterPro" id="IPR033479">
    <property type="entry name" value="dCache_1"/>
</dbReference>
<keyword evidence="3" id="KW-0145">Chemotaxis</keyword>
<organism evidence="15 16">
    <name type="scientific">Caminicella sporogenes DSM 14501</name>
    <dbReference type="NCBI Taxonomy" id="1121266"/>
    <lineage>
        <taxon>Bacteria</taxon>
        <taxon>Bacillati</taxon>
        <taxon>Bacillota</taxon>
        <taxon>Clostridia</taxon>
        <taxon>Peptostreptococcales</taxon>
        <taxon>Caminicellaceae</taxon>
        <taxon>Caminicella</taxon>
    </lineage>
</organism>
<feature type="domain" description="Methyl-accepting transducer" evidence="13">
    <location>
        <begin position="398"/>
        <end position="634"/>
    </location>
</feature>
<dbReference type="SUPFAM" id="SSF58104">
    <property type="entry name" value="Methyl-accepting chemotaxis protein (MCP) signaling domain"/>
    <property type="match status" value="1"/>
</dbReference>
<dbReference type="PROSITE" id="PS50885">
    <property type="entry name" value="HAMP"/>
    <property type="match status" value="1"/>
</dbReference>
<comment type="similarity">
    <text evidence="8">Belongs to the methyl-accepting chemotaxis (MCP) protein family.</text>
</comment>
<evidence type="ECO:0000256" key="12">
    <source>
        <dbReference type="SAM" id="Phobius"/>
    </source>
</evidence>
<evidence type="ECO:0000256" key="4">
    <source>
        <dbReference type="ARBA" id="ARBA00022692"/>
    </source>
</evidence>
<evidence type="ECO:0000256" key="8">
    <source>
        <dbReference type="ARBA" id="ARBA00029447"/>
    </source>
</evidence>
<feature type="transmembrane region" description="Helical" evidence="12">
    <location>
        <begin position="307"/>
        <end position="325"/>
    </location>
</feature>
<dbReference type="SUPFAM" id="SSF103190">
    <property type="entry name" value="Sensory domain-like"/>
    <property type="match status" value="1"/>
</dbReference>
<protein>
    <submittedName>
        <fullName evidence="15">Methyl-accepting chemotaxis protein</fullName>
    </submittedName>
</protein>
<evidence type="ECO:0000256" key="7">
    <source>
        <dbReference type="ARBA" id="ARBA00023224"/>
    </source>
</evidence>
<dbReference type="Gene3D" id="3.30.450.20">
    <property type="entry name" value="PAS domain"/>
    <property type="match status" value="2"/>
</dbReference>
<dbReference type="Proteomes" id="UP000184082">
    <property type="component" value="Unassembled WGS sequence"/>
</dbReference>
<evidence type="ECO:0000256" key="3">
    <source>
        <dbReference type="ARBA" id="ARBA00022500"/>
    </source>
</evidence>
<dbReference type="PANTHER" id="PTHR32089:SF112">
    <property type="entry name" value="LYSOZYME-LIKE PROTEIN-RELATED"/>
    <property type="match status" value="1"/>
</dbReference>
<evidence type="ECO:0000259" key="14">
    <source>
        <dbReference type="PROSITE" id="PS50885"/>
    </source>
</evidence>
<feature type="domain" description="HAMP" evidence="14">
    <location>
        <begin position="327"/>
        <end position="379"/>
    </location>
</feature>
<evidence type="ECO:0000256" key="1">
    <source>
        <dbReference type="ARBA" id="ARBA00004651"/>
    </source>
</evidence>
<dbReference type="EMBL" id="FRAJ01000010">
    <property type="protein sequence ID" value="SHK15132.1"/>
    <property type="molecule type" value="Genomic_DNA"/>
</dbReference>
<sequence>MIKTENLKKGTNQNKKEKKTGKLKNSKFNKKIGLQISSIIVIILLISISSIGVINYFKDKSNIVERAKHDNYTMAMALSSQVDMYVRSTADILKTVVNSIDFQSMDETMKTITLSKIISKNRQIKNLCMTDREGNVLATTYSLRDRGKNYKDKAWFKEAIKGKIYVSNAFIDKTTNTPIITIAHPIENRVGSEIGVISADLKLDQLYYLVKDIKIGKTGLAYIVDGEGIIIAHKQFNTKVMTRYDAKKIKGVANLLNKGNGSDIYLNTEGKKVVGGYYRAPFTNWGVIVEKDYDEVLLETKKAFKRTILISLVFILFGIVLSPFFTKKFTKPILNMTEVANKLKEGDLTQRVRVDCKNELGILQSALNEMSERFTLLIKNINKTVDDLNTSSMQLEESTVMSSKASIQISNIIEEVAKNTEKQIESVTDAEATIEEMAASLKNAADNSMEILKASNHASNLAEVGAKDINDIVETMESIKKVVLDSSKLIGNLNNHIKEIGNIVGFIKEISEQTNLLALNASIEAARAGEHGKGFTVVANEVKKLADESSRASKNIEELINKIQNESKKIIISMEGSIERVKTGTEVISNTTKSFKEIISETQSVAKEIEDFAATMEQLSSGMDVVEDAVQQVVDLSQTTASGTQEVLSNVQEQEAAIHNIVELVCTLGDMSAQLQNIVKKFKM</sequence>
<dbReference type="Gene3D" id="1.10.287.950">
    <property type="entry name" value="Methyl-accepting chemotaxis protein"/>
    <property type="match status" value="1"/>
</dbReference>
<dbReference type="InterPro" id="IPR029151">
    <property type="entry name" value="Sensor-like_sf"/>
</dbReference>
<feature type="coiled-coil region" evidence="10">
    <location>
        <begin position="542"/>
        <end position="569"/>
    </location>
</feature>
<dbReference type="PROSITE" id="PS50111">
    <property type="entry name" value="CHEMOTAXIS_TRANSDUC_2"/>
    <property type="match status" value="1"/>
</dbReference>
<dbReference type="GO" id="GO:0007165">
    <property type="term" value="P:signal transduction"/>
    <property type="evidence" value="ECO:0007669"/>
    <property type="project" value="UniProtKB-KW"/>
</dbReference>
<gene>
    <name evidence="15" type="ORF">SAMN02745883_01388</name>
</gene>
<name>A0A1M6Q4H5_9FIRM</name>